<reference evidence="2" key="1">
    <citation type="submission" date="2023-03" db="EMBL/GenBank/DDBJ databases">
        <title>Actinoallomurus iriomotensis NBRC 103684.</title>
        <authorList>
            <person name="Ichikawa N."/>
            <person name="Sato H."/>
            <person name="Tonouchi N."/>
        </authorList>
    </citation>
    <scope>NUCLEOTIDE SEQUENCE</scope>
    <source>
        <strain evidence="2">NBRC 103684</strain>
    </source>
</reference>
<dbReference type="Proteomes" id="UP001165074">
    <property type="component" value="Unassembled WGS sequence"/>
</dbReference>
<proteinExistence type="predicted"/>
<feature type="region of interest" description="Disordered" evidence="1">
    <location>
        <begin position="1"/>
        <end position="34"/>
    </location>
</feature>
<keyword evidence="3" id="KW-1185">Reference proteome</keyword>
<evidence type="ECO:0000313" key="2">
    <source>
        <dbReference type="EMBL" id="GLY82315.1"/>
    </source>
</evidence>
<dbReference type="EMBL" id="BSTK01000001">
    <property type="protein sequence ID" value="GLY82315.1"/>
    <property type="molecule type" value="Genomic_DNA"/>
</dbReference>
<dbReference type="AlphaFoldDB" id="A0A9W6RYR4"/>
<evidence type="ECO:0000313" key="3">
    <source>
        <dbReference type="Proteomes" id="UP001165074"/>
    </source>
</evidence>
<organism evidence="2 3">
    <name type="scientific">Actinoallomurus iriomotensis</name>
    <dbReference type="NCBI Taxonomy" id="478107"/>
    <lineage>
        <taxon>Bacteria</taxon>
        <taxon>Bacillati</taxon>
        <taxon>Actinomycetota</taxon>
        <taxon>Actinomycetes</taxon>
        <taxon>Streptosporangiales</taxon>
        <taxon>Thermomonosporaceae</taxon>
        <taxon>Actinoallomurus</taxon>
    </lineage>
</organism>
<evidence type="ECO:0000256" key="1">
    <source>
        <dbReference type="SAM" id="MobiDB-lite"/>
    </source>
</evidence>
<protein>
    <submittedName>
        <fullName evidence="2">Uncharacterized protein</fullName>
    </submittedName>
</protein>
<comment type="caution">
    <text evidence="2">The sequence shown here is derived from an EMBL/GenBank/DDBJ whole genome shotgun (WGS) entry which is preliminary data.</text>
</comment>
<accession>A0A9W6RYR4</accession>
<feature type="compositionally biased region" description="Basic residues" evidence="1">
    <location>
        <begin position="1"/>
        <end position="10"/>
    </location>
</feature>
<name>A0A9W6RYR4_9ACTN</name>
<sequence>MPRRAHHKLGGRTAHSYSSIISGTGMRPEPRSPKEKLLLPKHLAFAHGLAKVLTAGSLGEADAVDDLVHVGVAEGARLARVDVEDEPERAAAGHR</sequence>
<gene>
    <name evidence="2" type="ORF">Airi02_002470</name>
</gene>